<name>A0A1W6ZKF9_9BORD</name>
<dbReference type="GO" id="GO:0006011">
    <property type="term" value="P:UDP-alpha-D-glucose metabolic process"/>
    <property type="evidence" value="ECO:0007669"/>
    <property type="project" value="InterPro"/>
</dbReference>
<protein>
    <submittedName>
        <fullName evidence="9">Cellulose synthase</fullName>
    </submittedName>
</protein>
<keyword evidence="5" id="KW-0135">Cellulose biosynthesis</keyword>
<keyword evidence="10" id="KW-1185">Reference proteome</keyword>
<dbReference type="STRING" id="463040.CAL15_24015"/>
<dbReference type="InterPro" id="IPR011990">
    <property type="entry name" value="TPR-like_helical_dom_sf"/>
</dbReference>
<evidence type="ECO:0000256" key="6">
    <source>
        <dbReference type="PROSITE-ProRule" id="PRU00339"/>
    </source>
</evidence>
<dbReference type="PROSITE" id="PS50005">
    <property type="entry name" value="TPR"/>
    <property type="match status" value="2"/>
</dbReference>
<evidence type="ECO:0000256" key="1">
    <source>
        <dbReference type="ARBA" id="ARBA00005186"/>
    </source>
</evidence>
<dbReference type="InterPro" id="IPR008410">
    <property type="entry name" value="BCSC_C"/>
</dbReference>
<evidence type="ECO:0000256" key="4">
    <source>
        <dbReference type="ARBA" id="ARBA00022803"/>
    </source>
</evidence>
<evidence type="ECO:0000313" key="9">
    <source>
        <dbReference type="EMBL" id="ARP97630.1"/>
    </source>
</evidence>
<reference evidence="9 10" key="1">
    <citation type="submission" date="2017-05" db="EMBL/GenBank/DDBJ databases">
        <title>Complete and WGS of Bordetella genogroups.</title>
        <authorList>
            <person name="Spilker T."/>
            <person name="LiPuma J."/>
        </authorList>
    </citation>
    <scope>NUCLEOTIDE SEQUENCE [LARGE SCALE GENOMIC DNA]</scope>
    <source>
        <strain evidence="9 10">AU7206</strain>
    </source>
</reference>
<feature type="region of interest" description="Disordered" evidence="7">
    <location>
        <begin position="477"/>
        <end position="499"/>
    </location>
</feature>
<dbReference type="Pfam" id="PF05420">
    <property type="entry name" value="BCSC_C"/>
    <property type="match status" value="1"/>
</dbReference>
<keyword evidence="3" id="KW-0677">Repeat</keyword>
<evidence type="ECO:0000313" key="10">
    <source>
        <dbReference type="Proteomes" id="UP000194161"/>
    </source>
</evidence>
<dbReference type="UniPathway" id="UPA00694"/>
<dbReference type="OrthoDB" id="174989at2"/>
<evidence type="ECO:0000259" key="8">
    <source>
        <dbReference type="Pfam" id="PF05420"/>
    </source>
</evidence>
<dbReference type="KEGG" id="bgm:CAL15_24015"/>
<accession>A0A1W6ZKF9</accession>
<feature type="domain" description="Cellulose synthase operon C C-terminal" evidence="8">
    <location>
        <begin position="983"/>
        <end position="1346"/>
    </location>
</feature>
<organism evidence="9 10">
    <name type="scientific">Bordetella genomosp. 13</name>
    <dbReference type="NCBI Taxonomy" id="463040"/>
    <lineage>
        <taxon>Bacteria</taxon>
        <taxon>Pseudomonadati</taxon>
        <taxon>Pseudomonadota</taxon>
        <taxon>Betaproteobacteria</taxon>
        <taxon>Burkholderiales</taxon>
        <taxon>Alcaligenaceae</taxon>
        <taxon>Bordetella</taxon>
    </lineage>
</organism>
<evidence type="ECO:0000256" key="2">
    <source>
        <dbReference type="ARBA" id="ARBA00022729"/>
    </source>
</evidence>
<dbReference type="EMBL" id="CP021111">
    <property type="protein sequence ID" value="ARP97630.1"/>
    <property type="molecule type" value="Genomic_DNA"/>
</dbReference>
<dbReference type="SMART" id="SM00028">
    <property type="entry name" value="TPR"/>
    <property type="match status" value="9"/>
</dbReference>
<dbReference type="Pfam" id="PF14559">
    <property type="entry name" value="TPR_19"/>
    <property type="match status" value="5"/>
</dbReference>
<dbReference type="Proteomes" id="UP000194161">
    <property type="component" value="Chromosome"/>
</dbReference>
<evidence type="ECO:0000256" key="7">
    <source>
        <dbReference type="SAM" id="MobiDB-lite"/>
    </source>
</evidence>
<feature type="repeat" description="TPR" evidence="6">
    <location>
        <begin position="726"/>
        <end position="759"/>
    </location>
</feature>
<evidence type="ECO:0000256" key="3">
    <source>
        <dbReference type="ARBA" id="ARBA00022737"/>
    </source>
</evidence>
<gene>
    <name evidence="9" type="ORF">CAL15_24015</name>
</gene>
<keyword evidence="2" id="KW-0732">Signal</keyword>
<dbReference type="PANTHER" id="PTHR45586:SF1">
    <property type="entry name" value="LIPOPOLYSACCHARIDE ASSEMBLY PROTEIN B"/>
    <property type="match status" value="1"/>
</dbReference>
<dbReference type="PANTHER" id="PTHR45586">
    <property type="entry name" value="TPR REPEAT-CONTAINING PROTEIN PA4667"/>
    <property type="match status" value="1"/>
</dbReference>
<dbReference type="InterPro" id="IPR003921">
    <property type="entry name" value="Cell_synth_C"/>
</dbReference>
<feature type="repeat" description="TPR" evidence="6">
    <location>
        <begin position="26"/>
        <end position="59"/>
    </location>
</feature>
<dbReference type="SUPFAM" id="SSF48452">
    <property type="entry name" value="TPR-like"/>
    <property type="match status" value="4"/>
</dbReference>
<evidence type="ECO:0000256" key="5">
    <source>
        <dbReference type="ARBA" id="ARBA00022916"/>
    </source>
</evidence>
<keyword evidence="4 6" id="KW-0802">TPR repeat</keyword>
<dbReference type="InterPro" id="IPR019734">
    <property type="entry name" value="TPR_rpt"/>
</dbReference>
<proteinExistence type="predicted"/>
<dbReference type="GO" id="GO:0030244">
    <property type="term" value="P:cellulose biosynthetic process"/>
    <property type="evidence" value="ECO:0007669"/>
    <property type="project" value="UniProtKB-KW"/>
</dbReference>
<comment type="pathway">
    <text evidence="1">Glycan metabolism; bacterial cellulose biosynthesis.</text>
</comment>
<dbReference type="PRINTS" id="PR01441">
    <property type="entry name" value="CELLSNTHASEC"/>
</dbReference>
<dbReference type="InterPro" id="IPR051012">
    <property type="entry name" value="CellSynth/LPSAsmb/PSIAsmb"/>
</dbReference>
<sequence>MSRHTIAAGLLATLLHQAGWAQPDAASTLVEQGRYWQSQGDMRRAAQAWEKLLLTDPNHAEALYGMGLAALRENRGGEAQQYLERLRRLDAKSAYAQRLQQDITLAGGAGKTDLENARAKAAGGDMPGAIADYRRAFQGREPQGELALEYYSRLGYVDGELTPAIAGLERLSRESPGNPNIQLALAKHLIRTENRRAEGVKLLAQLSRRNDVGADALESWRMGLVWIGNPRPAEKPLFEAYLQAHPDDKAIRDQMQRTAAPATAARTSGAARAAAPWRQDPRLARGFAALESGDLVSAEAAFQEKLRESPDNADALGGMGVVRMQQNDPVRAQELLARAASRPGAGANWKKALNGARYWALVDQAESARDAGDTAGARRMLEQAVKLDSGPTAAYNAMGRLYLADNDLAGAERVFRAVLARHRNDPEAMRGLVSVLSQSGRPEEAMALVQTMSPEQAAEVGEVGRLRAAVAAGQARAADQRGDTAGARRALEDAVSNDPTNPWTRYELARLLLRTGADTEAQRVVDGLLQTHPDMPEALYASALVSSERGQSSRAYDTLSRVPEQSRTPEMAALERRLWVQAQAAQAAAMAKAGQPDQARALLASLEPAAAQDPQLLGAIGQAYVDAGDPGRGLSLLRPLVSGAEPGTDVLMPYAGLLLKADQDVEAAGVLRRLQGRPMSAGQRVAFDDLVRLYTVRQADRLRERGDLVAAYDMLSPVLKLRPDDALAQGALARMYAAGGDREKALDIYRKLLEREPDNAQLQIGAAGVAAQLNDWRYAEKALNSALAIAPDDPDVLASAARLYRAQGKTGRAAELYAAAIAAQDKRSAPALASAAAGRAPASVNPFVGRPGQRTQSARSAQVLGDALGEPVLETAQAASYGSDSTTAGAAVMPVAQPASPAAMPSQPPGAYAQETQPMAALPYSGAPARTTTAPAAPAASAVAVGTQPSSLRAELDEVMQERSPEIRAGGSVRANNGESGLSRMTAIEAPVEARLPLGDGKLTLNATPVHVDAGTLGGSYYKNSRFGGGPVSSAAELTGNAGTVRSLRDRGVGASVGYETRGLAADIGTTPLGFERSNVVGGVKLSGAMGDNNRAWYSVNVSRRAVTDSVVSFAGARDPRLNAGLRTLGVAGSEDETWGAVTANGLSGQIGLEENDVGVYGYGSWHKLLGHNVESNSRTEVGVGMYSRVIREHDRLLTAGVNLGGIFYDNNQRYFTYGHGGYFSPQQFYALSLPVTWAQRQGRFSYKLQGSVGVQYFKENDADYFPTSGLLQNAAAAGMGVANGFGFSTGRPVYEGQSKTSVGYSLSGAAEYQLTRNLFMGGTLGVDNATDYRQWAGGLYLRYALYPMTRPMDLPVVPFQSPYAR</sequence>
<dbReference type="GO" id="GO:0019867">
    <property type="term" value="C:outer membrane"/>
    <property type="evidence" value="ECO:0007669"/>
    <property type="project" value="InterPro"/>
</dbReference>
<dbReference type="Gene3D" id="1.25.40.10">
    <property type="entry name" value="Tetratricopeptide repeat domain"/>
    <property type="match status" value="4"/>
</dbReference>